<dbReference type="Gene3D" id="3.10.310.10">
    <property type="entry name" value="Diaminopimelate Epimerase, Chain A, domain 1"/>
    <property type="match status" value="1"/>
</dbReference>
<protein>
    <recommendedName>
        <fullName evidence="6">Diaminopimelate epimerase</fullName>
    </recommendedName>
</protein>
<evidence type="ECO:0000313" key="5">
    <source>
        <dbReference type="Proteomes" id="UP000649604"/>
    </source>
</evidence>
<feature type="region of interest" description="Disordered" evidence="3">
    <location>
        <begin position="151"/>
        <end position="174"/>
    </location>
</feature>
<comment type="similarity">
    <text evidence="1">Belongs to the diaminopimelate epimerase family.</text>
</comment>
<name>A0A9D5Q7G8_9BACT</name>
<dbReference type="SUPFAM" id="SSF54506">
    <property type="entry name" value="Diaminopimelate epimerase-like"/>
    <property type="match status" value="1"/>
</dbReference>
<dbReference type="PANTHER" id="PTHR31689:SF0">
    <property type="entry name" value="DIAMINOPIMELATE EPIMERASE"/>
    <property type="match status" value="1"/>
</dbReference>
<evidence type="ECO:0000256" key="1">
    <source>
        <dbReference type="ARBA" id="ARBA00010219"/>
    </source>
</evidence>
<proteinExistence type="inferred from homology"/>
<evidence type="ECO:0000313" key="4">
    <source>
        <dbReference type="EMBL" id="MBD3326428.1"/>
    </source>
</evidence>
<evidence type="ECO:0008006" key="6">
    <source>
        <dbReference type="Google" id="ProtNLM"/>
    </source>
</evidence>
<dbReference type="InterPro" id="IPR001653">
    <property type="entry name" value="DAP_epimerase_DapF"/>
</dbReference>
<feature type="non-terminal residue" evidence="4">
    <location>
        <position position="1"/>
    </location>
</feature>
<sequence length="174" mass="19030">PHASPFIAEAARPLFRQSRPGLWTLPLPYNGHTYDLYYTETGEPHLISLENLPSTTLTALGSHLNTDQRDIFPHGINLNHVRLINSTTIHVTTYERGVNRITPACGTGSTSSAVLCHRLHTVTTPTIQVQTAGGTLYIDHDADHNRSILKGPATLCPTPRHVVPPDQATPNPKP</sequence>
<dbReference type="AlphaFoldDB" id="A0A9D5Q7G8"/>
<dbReference type="Proteomes" id="UP000649604">
    <property type="component" value="Unassembled WGS sequence"/>
</dbReference>
<evidence type="ECO:0000256" key="3">
    <source>
        <dbReference type="SAM" id="MobiDB-lite"/>
    </source>
</evidence>
<keyword evidence="2" id="KW-0413">Isomerase</keyword>
<accession>A0A9D5Q7G8</accession>
<comment type="caution">
    <text evidence="4">The sequence shown here is derived from an EMBL/GenBank/DDBJ whole genome shotgun (WGS) entry which is preliminary data.</text>
</comment>
<dbReference type="GO" id="GO:0005829">
    <property type="term" value="C:cytosol"/>
    <property type="evidence" value="ECO:0007669"/>
    <property type="project" value="TreeGrafter"/>
</dbReference>
<dbReference type="EMBL" id="WJJP01000581">
    <property type="protein sequence ID" value="MBD3326428.1"/>
    <property type="molecule type" value="Genomic_DNA"/>
</dbReference>
<dbReference type="Pfam" id="PF01678">
    <property type="entry name" value="DAP_epimerase"/>
    <property type="match status" value="1"/>
</dbReference>
<dbReference type="PANTHER" id="PTHR31689">
    <property type="entry name" value="DIAMINOPIMELATE EPIMERASE, CHLOROPLASTIC"/>
    <property type="match status" value="1"/>
</dbReference>
<evidence type="ECO:0000256" key="2">
    <source>
        <dbReference type="ARBA" id="ARBA00023235"/>
    </source>
</evidence>
<dbReference type="GO" id="GO:0009089">
    <property type="term" value="P:lysine biosynthetic process via diaminopimelate"/>
    <property type="evidence" value="ECO:0007669"/>
    <property type="project" value="InterPro"/>
</dbReference>
<organism evidence="4 5">
    <name type="scientific">candidate division KSB3 bacterium</name>
    <dbReference type="NCBI Taxonomy" id="2044937"/>
    <lineage>
        <taxon>Bacteria</taxon>
        <taxon>candidate division KSB3</taxon>
    </lineage>
</organism>
<dbReference type="GO" id="GO:0008837">
    <property type="term" value="F:diaminopimelate epimerase activity"/>
    <property type="evidence" value="ECO:0007669"/>
    <property type="project" value="InterPro"/>
</dbReference>
<gene>
    <name evidence="4" type="ORF">GF339_17720</name>
</gene>
<reference evidence="4" key="1">
    <citation type="submission" date="2019-11" db="EMBL/GenBank/DDBJ databases">
        <title>Microbial mats filling the niche in hypersaline microbial mats.</title>
        <authorList>
            <person name="Wong H.L."/>
            <person name="Macleod F.I."/>
            <person name="White R.A. III"/>
            <person name="Burns B.P."/>
        </authorList>
    </citation>
    <scope>NUCLEOTIDE SEQUENCE</scope>
    <source>
        <strain evidence="4">Rbin_158</strain>
    </source>
</reference>